<evidence type="ECO:0000256" key="4">
    <source>
        <dbReference type="ARBA" id="ARBA00023125"/>
    </source>
</evidence>
<name>A0A7V7UGI3_9FIRM</name>
<dbReference type="EMBL" id="WAGX01000005">
    <property type="protein sequence ID" value="KAB1438506.1"/>
    <property type="molecule type" value="Genomic_DNA"/>
</dbReference>
<dbReference type="PROSITE" id="PS51898">
    <property type="entry name" value="TYR_RECOMBINASE"/>
    <property type="match status" value="1"/>
</dbReference>
<reference evidence="9 10" key="2">
    <citation type="submission" date="2020-02" db="EMBL/GenBank/DDBJ databases">
        <title>Candidatus Galacturonibacter soehngenii shows hetero-acetogenic catabolism of galacturonic acid but lacks a canonical carbon monoxide dehydrogenase/acetyl-CoA synthase complex.</title>
        <authorList>
            <person name="Diender M."/>
            <person name="Stouten G.R."/>
            <person name="Petersen J.F."/>
            <person name="Nielsen P.H."/>
            <person name="Dueholm M.S."/>
            <person name="Pronk J.T."/>
            <person name="Van Loosdrecht M.C.M."/>
        </authorList>
    </citation>
    <scope>NUCLEOTIDE SEQUENCE [LARGE SCALE GENOMIC DNA]</scope>
    <source>
        <strain evidence="9">GalUA</strain>
    </source>
</reference>
<comment type="similarity">
    <text evidence="2">Belongs to the 'phage' integrase family.</text>
</comment>
<organism evidence="9 10">
    <name type="scientific">Candidatus Galacturonatibacter soehngenii</name>
    <dbReference type="NCBI Taxonomy" id="2307010"/>
    <lineage>
        <taxon>Bacteria</taxon>
        <taxon>Bacillati</taxon>
        <taxon>Bacillota</taxon>
        <taxon>Clostridia</taxon>
        <taxon>Lachnospirales</taxon>
        <taxon>Lachnospiraceae</taxon>
        <taxon>Candidatus Galacturonatibacter</taxon>
    </lineage>
</organism>
<dbReference type="Pfam" id="PF14659">
    <property type="entry name" value="Phage_int_SAM_3"/>
    <property type="match status" value="1"/>
</dbReference>
<evidence type="ECO:0000256" key="5">
    <source>
        <dbReference type="ARBA" id="ARBA00023172"/>
    </source>
</evidence>
<comment type="function">
    <text evidence="1">Site-specific tyrosine recombinase, which acts by catalyzing the cutting and rejoining of the recombining DNA molecules.</text>
</comment>
<dbReference type="InterPro" id="IPR011010">
    <property type="entry name" value="DNA_brk_join_enz"/>
</dbReference>
<accession>A0A7V7UGI3</accession>
<dbReference type="PROSITE" id="PS51900">
    <property type="entry name" value="CB"/>
    <property type="match status" value="1"/>
</dbReference>
<dbReference type="InterPro" id="IPR002104">
    <property type="entry name" value="Integrase_catalytic"/>
</dbReference>
<dbReference type="PANTHER" id="PTHR30349">
    <property type="entry name" value="PHAGE INTEGRASE-RELATED"/>
    <property type="match status" value="1"/>
</dbReference>
<feature type="domain" description="Tyr recombinase" evidence="7">
    <location>
        <begin position="160"/>
        <end position="344"/>
    </location>
</feature>
<dbReference type="InterPro" id="IPR044068">
    <property type="entry name" value="CB"/>
</dbReference>
<dbReference type="Proteomes" id="UP000461768">
    <property type="component" value="Unassembled WGS sequence"/>
</dbReference>
<sequence>MNLTKDKKLGTWLVQFYYTDWQGKKKKKLKRGFRTKAEASQWAMDFLQQQQSDLDMVFEKFVELYYEDIENRLKETTMRTKKYIIDLKILPYFKDKRINDIKAADIRKWQNKLLHEGYTPTYLKTINNQLAAIFNYAERYYDLKNNPCKKAGTIGKSKADEMLYWTKDEYLQFLEGVKDKEMSYMAFQILYWTGMRIGELLALTFNDIDFEERKISITKTYTRINGEDKVTTPKTPKSNRKVNIPKFLVEDLKDYTSKLYGIMANERIFHCTSSYLTSEMKRGVNKTGVKKIRLHDLRHSHASLLVEMGVTPLEMAERLGHEKIETTLNTYSHLYPNKQAQLADRLDGEFDREEEEEL</sequence>
<dbReference type="GO" id="GO:0015074">
    <property type="term" value="P:DNA integration"/>
    <property type="evidence" value="ECO:0007669"/>
    <property type="project" value="UniProtKB-KW"/>
</dbReference>
<dbReference type="GO" id="GO:0003677">
    <property type="term" value="F:DNA binding"/>
    <property type="evidence" value="ECO:0007669"/>
    <property type="project" value="UniProtKB-UniRule"/>
</dbReference>
<dbReference type="SUPFAM" id="SSF56349">
    <property type="entry name" value="DNA breaking-rejoining enzymes"/>
    <property type="match status" value="1"/>
</dbReference>
<dbReference type="InterPro" id="IPR004107">
    <property type="entry name" value="Integrase_SAM-like_N"/>
</dbReference>
<evidence type="ECO:0000313" key="10">
    <source>
        <dbReference type="Proteomes" id="UP000461768"/>
    </source>
</evidence>
<evidence type="ECO:0000256" key="2">
    <source>
        <dbReference type="ARBA" id="ARBA00008857"/>
    </source>
</evidence>
<keyword evidence="5" id="KW-0233">DNA recombination</keyword>
<protein>
    <submittedName>
        <fullName evidence="9">Site-specific integrase</fullName>
    </submittedName>
</protein>
<evidence type="ECO:0000256" key="6">
    <source>
        <dbReference type="PROSITE-ProRule" id="PRU01248"/>
    </source>
</evidence>
<dbReference type="GO" id="GO:0006310">
    <property type="term" value="P:DNA recombination"/>
    <property type="evidence" value="ECO:0007669"/>
    <property type="project" value="UniProtKB-KW"/>
</dbReference>
<evidence type="ECO:0000256" key="1">
    <source>
        <dbReference type="ARBA" id="ARBA00003283"/>
    </source>
</evidence>
<evidence type="ECO:0000256" key="3">
    <source>
        <dbReference type="ARBA" id="ARBA00022908"/>
    </source>
</evidence>
<dbReference type="Gene3D" id="1.10.443.10">
    <property type="entry name" value="Intergrase catalytic core"/>
    <property type="match status" value="1"/>
</dbReference>
<keyword evidence="10" id="KW-1185">Reference proteome</keyword>
<dbReference type="InterPro" id="IPR010998">
    <property type="entry name" value="Integrase_recombinase_N"/>
</dbReference>
<dbReference type="Pfam" id="PF14657">
    <property type="entry name" value="Arm-DNA-bind_4"/>
    <property type="match status" value="1"/>
</dbReference>
<proteinExistence type="inferred from homology"/>
<evidence type="ECO:0000313" key="9">
    <source>
        <dbReference type="EMBL" id="KAB1438506.1"/>
    </source>
</evidence>
<dbReference type="InterPro" id="IPR013762">
    <property type="entry name" value="Integrase-like_cat_sf"/>
</dbReference>
<dbReference type="PANTHER" id="PTHR30349:SF64">
    <property type="entry name" value="PROPHAGE INTEGRASE INTD-RELATED"/>
    <property type="match status" value="1"/>
</dbReference>
<feature type="domain" description="Core-binding (CB)" evidence="8">
    <location>
        <begin position="56"/>
        <end position="138"/>
    </location>
</feature>
<dbReference type="AlphaFoldDB" id="A0A7V7UGI3"/>
<evidence type="ECO:0000259" key="7">
    <source>
        <dbReference type="PROSITE" id="PS51898"/>
    </source>
</evidence>
<gene>
    <name evidence="9" type="ORF">F7O84_13280</name>
</gene>
<evidence type="ECO:0000259" key="8">
    <source>
        <dbReference type="PROSITE" id="PS51900"/>
    </source>
</evidence>
<keyword evidence="3" id="KW-0229">DNA integration</keyword>
<dbReference type="InterPro" id="IPR028259">
    <property type="entry name" value="AP2-like_int_N"/>
</dbReference>
<dbReference type="OrthoDB" id="9803188at2"/>
<dbReference type="InterPro" id="IPR050090">
    <property type="entry name" value="Tyrosine_recombinase_XerCD"/>
</dbReference>
<dbReference type="RefSeq" id="WP_151146064.1">
    <property type="nucleotide sequence ID" value="NZ_WAGX01000005.1"/>
</dbReference>
<dbReference type="Pfam" id="PF00589">
    <property type="entry name" value="Phage_integrase"/>
    <property type="match status" value="1"/>
</dbReference>
<comment type="caution">
    <text evidence="9">The sequence shown here is derived from an EMBL/GenBank/DDBJ whole genome shotgun (WGS) entry which is preliminary data.</text>
</comment>
<dbReference type="CDD" id="cd01189">
    <property type="entry name" value="INT_ICEBs1_C_like"/>
    <property type="match status" value="1"/>
</dbReference>
<keyword evidence="4 6" id="KW-0238">DNA-binding</keyword>
<reference evidence="9 10" key="1">
    <citation type="submission" date="2019-09" db="EMBL/GenBank/DDBJ databases">
        <authorList>
            <person name="Valk L.C."/>
        </authorList>
    </citation>
    <scope>NUCLEOTIDE SEQUENCE [LARGE SCALE GENOMIC DNA]</scope>
    <source>
        <strain evidence="9">GalUA</strain>
    </source>
</reference>
<dbReference type="Gene3D" id="1.10.150.130">
    <property type="match status" value="1"/>
</dbReference>